<comment type="caution">
    <text evidence="6">The sequence shown here is derived from an EMBL/GenBank/DDBJ whole genome shotgun (WGS) entry which is preliminary data.</text>
</comment>
<comment type="similarity">
    <text evidence="1">Belongs to the SCO1/2 family.</text>
</comment>
<accession>A0A4V2GIW1</accession>
<evidence type="ECO:0000256" key="2">
    <source>
        <dbReference type="ARBA" id="ARBA00023008"/>
    </source>
</evidence>
<gene>
    <name evidence="6" type="ORF">EV698_0211</name>
</gene>
<proteinExistence type="inferred from homology"/>
<feature type="domain" description="Thioredoxin" evidence="5">
    <location>
        <begin position="50"/>
        <end position="218"/>
    </location>
</feature>
<keyword evidence="2 3" id="KW-0186">Copper</keyword>
<dbReference type="InterPro" id="IPR013766">
    <property type="entry name" value="Thioredoxin_domain"/>
</dbReference>
<dbReference type="AlphaFoldDB" id="A0A4V2GIW1"/>
<evidence type="ECO:0000256" key="4">
    <source>
        <dbReference type="PIRSR" id="PIRSR603782-2"/>
    </source>
</evidence>
<feature type="disulfide bond" description="Redox-active" evidence="4">
    <location>
        <begin position="88"/>
        <end position="92"/>
    </location>
</feature>
<keyword evidence="7" id="KW-1185">Reference proteome</keyword>
<feature type="binding site" evidence="3">
    <location>
        <position position="88"/>
    </location>
    <ligand>
        <name>Cu cation</name>
        <dbReference type="ChEBI" id="CHEBI:23378"/>
    </ligand>
</feature>
<evidence type="ECO:0000259" key="5">
    <source>
        <dbReference type="PROSITE" id="PS51352"/>
    </source>
</evidence>
<organism evidence="6 7">
    <name type="scientific">Spiribacter vilamensis</name>
    <dbReference type="NCBI Taxonomy" id="531306"/>
    <lineage>
        <taxon>Bacteria</taxon>
        <taxon>Pseudomonadati</taxon>
        <taxon>Pseudomonadota</taxon>
        <taxon>Gammaproteobacteria</taxon>
        <taxon>Chromatiales</taxon>
        <taxon>Ectothiorhodospiraceae</taxon>
        <taxon>Spiribacter</taxon>
    </lineage>
</organism>
<dbReference type="Pfam" id="PF02630">
    <property type="entry name" value="SCO1-SenC"/>
    <property type="match status" value="1"/>
</dbReference>
<keyword evidence="3" id="KW-0479">Metal-binding</keyword>
<dbReference type="PANTHER" id="PTHR12151:SF25">
    <property type="entry name" value="LINALOOL DEHYDRATASE_ISOMERASE DOMAIN-CONTAINING PROTEIN"/>
    <property type="match status" value="1"/>
</dbReference>
<feature type="binding site" evidence="3">
    <location>
        <position position="179"/>
    </location>
    <ligand>
        <name>Cu cation</name>
        <dbReference type="ChEBI" id="CHEBI:23378"/>
    </ligand>
</feature>
<evidence type="ECO:0000256" key="1">
    <source>
        <dbReference type="ARBA" id="ARBA00010996"/>
    </source>
</evidence>
<reference evidence="6 7" key="1">
    <citation type="submission" date="2019-02" db="EMBL/GenBank/DDBJ databases">
        <title>Genomic Encyclopedia of Type Strains, Phase IV (KMG-IV): sequencing the most valuable type-strain genomes for metagenomic binning, comparative biology and taxonomic classification.</title>
        <authorList>
            <person name="Goeker M."/>
        </authorList>
    </citation>
    <scope>NUCLEOTIDE SEQUENCE [LARGE SCALE GENOMIC DNA]</scope>
    <source>
        <strain evidence="6 7">DSM 21056</strain>
    </source>
</reference>
<dbReference type="CDD" id="cd02968">
    <property type="entry name" value="SCO"/>
    <property type="match status" value="1"/>
</dbReference>
<dbReference type="InterPro" id="IPR003782">
    <property type="entry name" value="SCO1/SenC"/>
</dbReference>
<keyword evidence="4" id="KW-1015">Disulfide bond</keyword>
<dbReference type="PROSITE" id="PS51352">
    <property type="entry name" value="THIOREDOXIN_2"/>
    <property type="match status" value="1"/>
</dbReference>
<evidence type="ECO:0000313" key="6">
    <source>
        <dbReference type="EMBL" id="RZU97975.1"/>
    </source>
</evidence>
<dbReference type="PANTHER" id="PTHR12151">
    <property type="entry name" value="ELECTRON TRANSPORT PROTIN SCO1/SENC FAMILY MEMBER"/>
    <property type="match status" value="1"/>
</dbReference>
<evidence type="ECO:0000256" key="3">
    <source>
        <dbReference type="PIRSR" id="PIRSR603782-1"/>
    </source>
</evidence>
<dbReference type="GO" id="GO:0046872">
    <property type="term" value="F:metal ion binding"/>
    <property type="evidence" value="ECO:0007669"/>
    <property type="project" value="UniProtKB-KW"/>
</dbReference>
<dbReference type="Proteomes" id="UP000292298">
    <property type="component" value="Unassembled WGS sequence"/>
</dbReference>
<dbReference type="InterPro" id="IPR036249">
    <property type="entry name" value="Thioredoxin-like_sf"/>
</dbReference>
<protein>
    <submittedName>
        <fullName evidence="6">Protein SCO1/2</fullName>
    </submittedName>
</protein>
<name>A0A4V2GIW1_9GAMM</name>
<sequence>MDDMMARQKFRLFALVAVVAAVIAGVVTAFWPQAETGSGADSGDAVGTVLPEARELPSVTLTNDEGERWTNAALEGEWQYLFFGFTNCPDVCPLTLATLAGALDRLDESDAEVIPEVVFVSVDPQRDKPAAIKTYLEHFHDDFIGVTGERAAIDRLTGALGISYKLHEPDSNGDYAVDHSAAILLIDPRGRLRALWQPPHGRDVLADEFRQIRQQFPTG</sequence>
<dbReference type="EMBL" id="SHLI01000001">
    <property type="protein sequence ID" value="RZU97975.1"/>
    <property type="molecule type" value="Genomic_DNA"/>
</dbReference>
<evidence type="ECO:0000313" key="7">
    <source>
        <dbReference type="Proteomes" id="UP000292298"/>
    </source>
</evidence>
<dbReference type="SUPFAM" id="SSF52833">
    <property type="entry name" value="Thioredoxin-like"/>
    <property type="match status" value="1"/>
</dbReference>
<feature type="binding site" evidence="3">
    <location>
        <position position="92"/>
    </location>
    <ligand>
        <name>Cu cation</name>
        <dbReference type="ChEBI" id="CHEBI:23378"/>
    </ligand>
</feature>
<dbReference type="Gene3D" id="3.40.30.10">
    <property type="entry name" value="Glutaredoxin"/>
    <property type="match status" value="1"/>
</dbReference>